<organism evidence="3 4">
    <name type="scientific">Actinoplanes italicus</name>
    <dbReference type="NCBI Taxonomy" id="113567"/>
    <lineage>
        <taxon>Bacteria</taxon>
        <taxon>Bacillati</taxon>
        <taxon>Actinomycetota</taxon>
        <taxon>Actinomycetes</taxon>
        <taxon>Micromonosporales</taxon>
        <taxon>Micromonosporaceae</taxon>
        <taxon>Actinoplanes</taxon>
    </lineage>
</organism>
<reference evidence="3 4" key="1">
    <citation type="submission" date="2018-03" db="EMBL/GenBank/DDBJ databases">
        <title>Genomic Encyclopedia of Archaeal and Bacterial Type Strains, Phase II (KMG-II): from individual species to whole genera.</title>
        <authorList>
            <person name="Goeker M."/>
        </authorList>
    </citation>
    <scope>NUCLEOTIDE SEQUENCE [LARGE SCALE GENOMIC DNA]</scope>
    <source>
        <strain evidence="3 4">DSM 43146</strain>
    </source>
</reference>
<dbReference type="PANTHER" id="PTHR37828">
    <property type="entry name" value="GSR2449 PROTEIN"/>
    <property type="match status" value="1"/>
</dbReference>
<gene>
    <name evidence="3" type="ORF">CLV67_121135</name>
</gene>
<accession>A0A2T0K036</accession>
<dbReference type="Pfam" id="PF03795">
    <property type="entry name" value="YCII"/>
    <property type="match status" value="1"/>
</dbReference>
<dbReference type="AlphaFoldDB" id="A0A2T0K036"/>
<dbReference type="InterPro" id="IPR005545">
    <property type="entry name" value="YCII"/>
</dbReference>
<sequence>MKGSFRLGHIGTIRTADPASPPERCRSDAIYDGGVYLMISTYLKPLAEVDAARADHLDFIAELERGGYAVTAGRIDPPTGGIILLDVDTEAEAQEIIARDPYVVRGLAAYTATGWHPTRGALADYKRAR</sequence>
<feature type="domain" description="YCII-related" evidence="2">
    <location>
        <begin position="38"/>
        <end position="111"/>
    </location>
</feature>
<name>A0A2T0K036_9ACTN</name>
<keyword evidence="4" id="KW-1185">Reference proteome</keyword>
<dbReference type="PANTHER" id="PTHR37828:SF1">
    <property type="entry name" value="YCII-RELATED DOMAIN-CONTAINING PROTEIN"/>
    <property type="match status" value="1"/>
</dbReference>
<evidence type="ECO:0000313" key="4">
    <source>
        <dbReference type="Proteomes" id="UP000239415"/>
    </source>
</evidence>
<dbReference type="Proteomes" id="UP000239415">
    <property type="component" value="Unassembled WGS sequence"/>
</dbReference>
<protein>
    <submittedName>
        <fullName evidence="3">Uncharacterized protein YciI</fullName>
    </submittedName>
</protein>
<dbReference type="EMBL" id="PVMZ01000021">
    <property type="protein sequence ID" value="PRX16088.1"/>
    <property type="molecule type" value="Genomic_DNA"/>
</dbReference>
<comment type="caution">
    <text evidence="3">The sequence shown here is derived from an EMBL/GenBank/DDBJ whole genome shotgun (WGS) entry which is preliminary data.</text>
</comment>
<proteinExistence type="inferred from homology"/>
<evidence type="ECO:0000259" key="2">
    <source>
        <dbReference type="Pfam" id="PF03795"/>
    </source>
</evidence>
<dbReference type="SUPFAM" id="SSF54909">
    <property type="entry name" value="Dimeric alpha+beta barrel"/>
    <property type="match status" value="1"/>
</dbReference>
<evidence type="ECO:0000256" key="1">
    <source>
        <dbReference type="ARBA" id="ARBA00007689"/>
    </source>
</evidence>
<evidence type="ECO:0000313" key="3">
    <source>
        <dbReference type="EMBL" id="PRX16088.1"/>
    </source>
</evidence>
<comment type="similarity">
    <text evidence="1">Belongs to the YciI family.</text>
</comment>
<dbReference type="Gene3D" id="3.30.70.1060">
    <property type="entry name" value="Dimeric alpha+beta barrel"/>
    <property type="match status" value="1"/>
</dbReference>
<dbReference type="InterPro" id="IPR011008">
    <property type="entry name" value="Dimeric_a/b-barrel"/>
</dbReference>